<keyword evidence="2" id="KW-1185">Reference proteome</keyword>
<organism evidence="1 2">
    <name type="scientific">Porphyra umbilicalis</name>
    <name type="common">Purple laver</name>
    <name type="synonym">Red alga</name>
    <dbReference type="NCBI Taxonomy" id="2786"/>
    <lineage>
        <taxon>Eukaryota</taxon>
        <taxon>Rhodophyta</taxon>
        <taxon>Bangiophyceae</taxon>
        <taxon>Bangiales</taxon>
        <taxon>Bangiaceae</taxon>
        <taxon>Porphyra</taxon>
    </lineage>
</organism>
<reference evidence="1 2" key="1">
    <citation type="submission" date="2017-03" db="EMBL/GenBank/DDBJ databases">
        <title>WGS assembly of Porphyra umbilicalis.</title>
        <authorList>
            <person name="Brawley S.H."/>
            <person name="Blouin N.A."/>
            <person name="Ficko-Blean E."/>
            <person name="Wheeler G.L."/>
            <person name="Lohr M."/>
            <person name="Goodson H.V."/>
            <person name="Jenkins J.W."/>
            <person name="Blaby-Haas C.E."/>
            <person name="Helliwell K.E."/>
            <person name="Chan C."/>
            <person name="Marriage T."/>
            <person name="Bhattacharya D."/>
            <person name="Klein A.S."/>
            <person name="Badis Y."/>
            <person name="Brodie J."/>
            <person name="Cao Y."/>
            <person name="Collen J."/>
            <person name="Dittami S.M."/>
            <person name="Gachon C.M."/>
            <person name="Green B.R."/>
            <person name="Karpowicz S."/>
            <person name="Kim J.W."/>
            <person name="Kudahl U."/>
            <person name="Lin S."/>
            <person name="Michel G."/>
            <person name="Mittag M."/>
            <person name="Olson B.J."/>
            <person name="Pangilinan J."/>
            <person name="Peng Y."/>
            <person name="Qiu H."/>
            <person name="Shu S."/>
            <person name="Singer J.T."/>
            <person name="Smith A.G."/>
            <person name="Sprecher B.N."/>
            <person name="Wagner V."/>
            <person name="Wang W."/>
            <person name="Wang Z.-Y."/>
            <person name="Yan J."/>
            <person name="Yarish C."/>
            <person name="Zoeuner-Riek S."/>
            <person name="Zhuang Y."/>
            <person name="Zou Y."/>
            <person name="Lindquist E.A."/>
            <person name="Grimwood J."/>
            <person name="Barry K."/>
            <person name="Rokhsar D.S."/>
            <person name="Schmutz J."/>
            <person name="Stiller J.W."/>
            <person name="Grossman A.R."/>
            <person name="Prochnik S.E."/>
        </authorList>
    </citation>
    <scope>NUCLEOTIDE SEQUENCE [LARGE SCALE GENOMIC DNA]</scope>
    <source>
        <strain evidence="1">4086291</strain>
    </source>
</reference>
<evidence type="ECO:0000313" key="1">
    <source>
        <dbReference type="EMBL" id="OSX76620.1"/>
    </source>
</evidence>
<dbReference type="Proteomes" id="UP000218209">
    <property type="component" value="Unassembled WGS sequence"/>
</dbReference>
<dbReference type="EMBL" id="KV918860">
    <property type="protein sequence ID" value="OSX76620.1"/>
    <property type="molecule type" value="Genomic_DNA"/>
</dbReference>
<accession>A0A1X6P794</accession>
<dbReference type="AlphaFoldDB" id="A0A1X6P794"/>
<proteinExistence type="predicted"/>
<protein>
    <submittedName>
        <fullName evidence="1">Uncharacterized protein</fullName>
    </submittedName>
</protein>
<evidence type="ECO:0000313" key="2">
    <source>
        <dbReference type="Proteomes" id="UP000218209"/>
    </source>
</evidence>
<name>A0A1X6P794_PORUM</name>
<gene>
    <name evidence="1" type="ORF">BU14_0183s0012</name>
</gene>
<sequence>MPSTTGNPAGVSPSARVFMQGNDIAMMTAKQRALILSVRAIELDLASRTDTTPDQIRELVAGDVSPTLLFDDEVSQLGPIYRHLRDWLKDRNIAMDGQASRRIPYQLADTLYKDPPRRTLHVSSRG</sequence>